<proteinExistence type="predicted"/>
<dbReference type="InterPro" id="IPR010563">
    <property type="entry name" value="TraK_N"/>
</dbReference>
<organism evidence="3 4">
    <name type="scientific">Rickettsia tamurae subsp. buchneri</name>
    <dbReference type="NCBI Taxonomy" id="1462938"/>
    <lineage>
        <taxon>Bacteria</taxon>
        <taxon>Pseudomonadati</taxon>
        <taxon>Pseudomonadota</taxon>
        <taxon>Alphaproteobacteria</taxon>
        <taxon>Rickettsiales</taxon>
        <taxon>Rickettsiaceae</taxon>
        <taxon>Rickettsieae</taxon>
        <taxon>Rickettsia</taxon>
        <taxon>spotted fever group</taxon>
    </lineage>
</organism>
<evidence type="ECO:0000313" key="4">
    <source>
        <dbReference type="Proteomes" id="UP000027161"/>
    </source>
</evidence>
<sequence length="239" mass="26971">MRIIRAIILYTCTILMSSTSFAEQTYCLKQGSRIKAVISKDHLNRIWFSGKSIIEVIGDSTKYKILQDAVGKNLFITPLAAIGEDIEMSVIDAGGRTIDLSLRVAGSTGQIIFIEEKKNCYEKNTDNQEIARLMRYMNSDKPDKYIVDPSKREIHALESQGLKIRQDMSYRYGPYVGAKLTITNISSGIFKKGKDIELTDCMLNQIFEGEHVMIRKNCSILRPGRNCCVLIALKEVESD</sequence>
<keyword evidence="3" id="KW-0614">Plasmid</keyword>
<accession>A0A8E1BZ89</accession>
<dbReference type="Pfam" id="PF06586">
    <property type="entry name" value="TraK_N"/>
    <property type="match status" value="1"/>
</dbReference>
<dbReference type="RefSeq" id="WP_008581560.1">
    <property type="nucleotide sequence ID" value="NZ_JFKF01000207.1"/>
</dbReference>
<keyword evidence="1" id="KW-0732">Signal</keyword>
<dbReference type="AlphaFoldDB" id="A0A8E1BZ89"/>
<feature type="signal peptide" evidence="1">
    <location>
        <begin position="1"/>
        <end position="22"/>
    </location>
</feature>
<evidence type="ECO:0000259" key="2">
    <source>
        <dbReference type="Pfam" id="PF06586"/>
    </source>
</evidence>
<reference evidence="3 4" key="1">
    <citation type="submission" date="2014-02" db="EMBL/GenBank/DDBJ databases">
        <title>Draft genome sequence of Rickettsia buchneri sp. nov. ISO7T.</title>
        <authorList>
            <person name="Felsheim R.F."/>
            <person name="Kurtti T.J."/>
            <person name="Munderloh U.G."/>
        </authorList>
    </citation>
    <scope>NUCLEOTIDE SEQUENCE [LARGE SCALE GENOMIC DNA]</scope>
    <source>
        <strain evidence="4">ISO7</strain>
        <plasmid evidence="3">pREISMN_3</plasmid>
    </source>
</reference>
<gene>
    <name evidence="3" type="ORF">REISMN_08765</name>
</gene>
<evidence type="ECO:0000256" key="1">
    <source>
        <dbReference type="SAM" id="SignalP"/>
    </source>
</evidence>
<feature type="domain" description="TraK N-terminal" evidence="2">
    <location>
        <begin position="30"/>
        <end position="117"/>
    </location>
</feature>
<protein>
    <submittedName>
        <fullName evidence="3">TraK protein</fullName>
    </submittedName>
</protein>
<name>A0A8E1BZ89_9RICK</name>
<evidence type="ECO:0000313" key="3">
    <source>
        <dbReference type="EMBL" id="KDO02136.1"/>
    </source>
</evidence>
<comment type="caution">
    <text evidence="3">The sequence shown here is derived from an EMBL/GenBank/DDBJ whole genome shotgun (WGS) entry which is preliminary data.</text>
</comment>
<geneLocation type="plasmid" evidence="3">
    <name>pREISMN_3</name>
</geneLocation>
<keyword evidence="4" id="KW-1185">Reference proteome</keyword>
<feature type="chain" id="PRO_5034177888" evidence="1">
    <location>
        <begin position="23"/>
        <end position="239"/>
    </location>
</feature>
<dbReference type="EMBL" id="JFKF01000207">
    <property type="protein sequence ID" value="KDO02136.1"/>
    <property type="molecule type" value="Genomic_DNA"/>
</dbReference>
<dbReference type="Proteomes" id="UP000027161">
    <property type="component" value="Unassembled WGS sequence"/>
</dbReference>